<evidence type="ECO:0000259" key="7">
    <source>
        <dbReference type="PROSITE" id="PS51755"/>
    </source>
</evidence>
<dbReference type="EMBL" id="JACRSX010000002">
    <property type="protein sequence ID" value="MBC8561672.1"/>
    <property type="molecule type" value="Genomic_DNA"/>
</dbReference>
<evidence type="ECO:0000256" key="5">
    <source>
        <dbReference type="ARBA" id="ARBA00023163"/>
    </source>
</evidence>
<evidence type="ECO:0000256" key="1">
    <source>
        <dbReference type="ARBA" id="ARBA00022553"/>
    </source>
</evidence>
<dbReference type="InterPro" id="IPR039420">
    <property type="entry name" value="WalR-like"/>
</dbReference>
<dbReference type="InterPro" id="IPR011006">
    <property type="entry name" value="CheY-like_superfamily"/>
</dbReference>
<dbReference type="Pfam" id="PF00486">
    <property type="entry name" value="Trans_reg_C"/>
    <property type="match status" value="1"/>
</dbReference>
<dbReference type="Proteomes" id="UP000606193">
    <property type="component" value="Unassembled WGS sequence"/>
</dbReference>
<keyword evidence="2" id="KW-0902">Two-component regulatory system</keyword>
<evidence type="ECO:0000256" key="3">
    <source>
        <dbReference type="ARBA" id="ARBA00023015"/>
    </source>
</evidence>
<dbReference type="InterPro" id="IPR001867">
    <property type="entry name" value="OmpR/PhoB-type_DNA-bd"/>
</dbReference>
<evidence type="ECO:0000256" key="4">
    <source>
        <dbReference type="ARBA" id="ARBA00023125"/>
    </source>
</evidence>
<dbReference type="SMART" id="SM00862">
    <property type="entry name" value="Trans_reg_C"/>
    <property type="match status" value="1"/>
</dbReference>
<dbReference type="SUPFAM" id="SSF52172">
    <property type="entry name" value="CheY-like"/>
    <property type="match status" value="1"/>
</dbReference>
<organism evidence="8 9">
    <name type="scientific">Jutongia huaianensis</name>
    <dbReference type="NCBI Taxonomy" id="2763668"/>
    <lineage>
        <taxon>Bacteria</taxon>
        <taxon>Bacillati</taxon>
        <taxon>Bacillota</taxon>
        <taxon>Clostridia</taxon>
        <taxon>Lachnospirales</taxon>
        <taxon>Lachnospiraceae</taxon>
        <taxon>Jutongia</taxon>
    </lineage>
</organism>
<dbReference type="InterPro" id="IPR036388">
    <property type="entry name" value="WH-like_DNA-bd_sf"/>
</dbReference>
<feature type="domain" description="OmpR/PhoB-type" evidence="7">
    <location>
        <begin position="113"/>
        <end position="209"/>
    </location>
</feature>
<evidence type="ECO:0000256" key="6">
    <source>
        <dbReference type="PROSITE-ProRule" id="PRU01091"/>
    </source>
</evidence>
<evidence type="ECO:0000256" key="2">
    <source>
        <dbReference type="ARBA" id="ARBA00023012"/>
    </source>
</evidence>
<keyword evidence="4 6" id="KW-0238">DNA-binding</keyword>
<gene>
    <name evidence="8" type="ORF">H8704_03340</name>
</gene>
<dbReference type="PANTHER" id="PTHR48111">
    <property type="entry name" value="REGULATOR OF RPOS"/>
    <property type="match status" value="1"/>
</dbReference>
<feature type="DNA-binding region" description="OmpR/PhoB-type" evidence="6">
    <location>
        <begin position="113"/>
        <end position="209"/>
    </location>
</feature>
<keyword evidence="5" id="KW-0804">Transcription</keyword>
<proteinExistence type="predicted"/>
<evidence type="ECO:0000313" key="8">
    <source>
        <dbReference type="EMBL" id="MBC8561672.1"/>
    </source>
</evidence>
<protein>
    <submittedName>
        <fullName evidence="8">Response regulator transcription factor</fullName>
    </submittedName>
</protein>
<keyword evidence="1" id="KW-0597">Phosphoprotein</keyword>
<comment type="caution">
    <text evidence="8">The sequence shown here is derived from an EMBL/GenBank/DDBJ whole genome shotgun (WGS) entry which is preliminary data.</text>
</comment>
<accession>A0ABR7MZ63</accession>
<keyword evidence="3" id="KW-0805">Transcription regulation</keyword>
<sequence>MRLLVYTNASADDKGIRQRLQRENVAIVTDETVCDAALICLDGQEDMFETLSNVCRRSTYPVIALGYQEPANDYEEVRCLEMGADDYVRAGTSVAVLILRLQRMLRLYAGVSGAFHYWRGFLDLEDRQDYEWQGETLGLTGKEYYLFRLLLQNKEQMVLSEKMMEEIWQRKDGTEKDVLNTMIRKLRKKLTGIPFRIENCYGRGYALKYDGSNCNV</sequence>
<name>A0ABR7MZ63_9FIRM</name>
<dbReference type="InterPro" id="IPR016032">
    <property type="entry name" value="Sig_transdc_resp-reg_C-effctor"/>
</dbReference>
<dbReference type="SUPFAM" id="SSF46894">
    <property type="entry name" value="C-terminal effector domain of the bipartite response regulators"/>
    <property type="match status" value="1"/>
</dbReference>
<dbReference type="CDD" id="cd00383">
    <property type="entry name" value="trans_reg_C"/>
    <property type="match status" value="1"/>
</dbReference>
<keyword evidence="9" id="KW-1185">Reference proteome</keyword>
<dbReference type="PANTHER" id="PTHR48111:SF1">
    <property type="entry name" value="TWO-COMPONENT RESPONSE REGULATOR ORR33"/>
    <property type="match status" value="1"/>
</dbReference>
<dbReference type="Gene3D" id="1.10.10.10">
    <property type="entry name" value="Winged helix-like DNA-binding domain superfamily/Winged helix DNA-binding domain"/>
    <property type="match status" value="1"/>
</dbReference>
<evidence type="ECO:0000313" key="9">
    <source>
        <dbReference type="Proteomes" id="UP000606193"/>
    </source>
</evidence>
<reference evidence="8 9" key="1">
    <citation type="submission" date="2020-08" db="EMBL/GenBank/DDBJ databases">
        <title>Genome public.</title>
        <authorList>
            <person name="Liu C."/>
            <person name="Sun Q."/>
        </authorList>
    </citation>
    <scope>NUCLEOTIDE SEQUENCE [LARGE SCALE GENOMIC DNA]</scope>
    <source>
        <strain evidence="8 9">NSJ-37</strain>
    </source>
</reference>
<dbReference type="PROSITE" id="PS51755">
    <property type="entry name" value="OMPR_PHOB"/>
    <property type="match status" value="1"/>
</dbReference>